<proteinExistence type="predicted"/>
<evidence type="ECO:0000313" key="2">
    <source>
        <dbReference type="Proteomes" id="UP000828048"/>
    </source>
</evidence>
<dbReference type="EMBL" id="CM037161">
    <property type="protein sequence ID" value="KAH7854567.1"/>
    <property type="molecule type" value="Genomic_DNA"/>
</dbReference>
<gene>
    <name evidence="1" type="ORF">Vadar_015436</name>
</gene>
<accession>A0ACB7YMD3</accession>
<organism evidence="1 2">
    <name type="scientific">Vaccinium darrowii</name>
    <dbReference type="NCBI Taxonomy" id="229202"/>
    <lineage>
        <taxon>Eukaryota</taxon>
        <taxon>Viridiplantae</taxon>
        <taxon>Streptophyta</taxon>
        <taxon>Embryophyta</taxon>
        <taxon>Tracheophyta</taxon>
        <taxon>Spermatophyta</taxon>
        <taxon>Magnoliopsida</taxon>
        <taxon>eudicotyledons</taxon>
        <taxon>Gunneridae</taxon>
        <taxon>Pentapetalae</taxon>
        <taxon>asterids</taxon>
        <taxon>Ericales</taxon>
        <taxon>Ericaceae</taxon>
        <taxon>Vaccinioideae</taxon>
        <taxon>Vaccinieae</taxon>
        <taxon>Vaccinium</taxon>
    </lineage>
</organism>
<reference evidence="1 2" key="1">
    <citation type="journal article" date="2021" name="Hortic Res">
        <title>High-quality reference genome and annotation aids understanding of berry development for evergreen blueberry (Vaccinium darrowii).</title>
        <authorList>
            <person name="Yu J."/>
            <person name="Hulse-Kemp A.M."/>
            <person name="Babiker E."/>
            <person name="Staton M."/>
        </authorList>
    </citation>
    <scope>NUCLEOTIDE SEQUENCE [LARGE SCALE GENOMIC DNA]</scope>
    <source>
        <strain evidence="2">cv. NJ 8807/NJ 8810</strain>
        <tissue evidence="1">Young leaf</tissue>
    </source>
</reference>
<name>A0ACB7YMD3_9ERIC</name>
<sequence length="523" mass="59220">MVKIKWALQRKRRRERETAMEDVQIKHLGHDHSLMPIKPEETDAGWDLTCYGCEQPISVSSSSSNYYGCKGCSFFLHKTCAEQPREMIHTSHPQHLLTLLADPRTLNYGGDAVCDICRKNCNRFTYHCSLCNYDIDMKCALVVLSIQRSIEHTSHPHKLIPLQKESMLLCDACGEEHKGTSFLCTTCGFWINQKCASSPLTLKLNNDSHHHTLSLIYFIPQGHDHCRICSKELYRRSWAYSCSECCYFVHLDCAVSDKEHSTNNKRETEELDSSNSVTAPSYDPTPINLPMFDDSVDIITQFIKNTRKQGKYKEAAEIKHSCHDHPLAYIDFEKTIDLAVSPSMSNLSSLLNGERNAGKCNGCAQSISAPFYHCVECNFSLHTWCAELPDELRHPGHPEHTLLLTMTNNYLSCDGCNLFQNIMYYVCSECSFFLDCKCASLPRVINHETHKHTLALRPTSISKCISCGVSSSVSYECGGCQHYLCLRQMTTFVKFARKELIPTVGSIIVGNATNIFIRNVSFP</sequence>
<comment type="caution">
    <text evidence="1">The sequence shown here is derived from an EMBL/GenBank/DDBJ whole genome shotgun (WGS) entry which is preliminary data.</text>
</comment>
<keyword evidence="2" id="KW-1185">Reference proteome</keyword>
<dbReference type="Proteomes" id="UP000828048">
    <property type="component" value="Chromosome 11"/>
</dbReference>
<protein>
    <submittedName>
        <fullName evidence="1">Uncharacterized protein</fullName>
    </submittedName>
</protein>
<evidence type="ECO:0000313" key="1">
    <source>
        <dbReference type="EMBL" id="KAH7854567.1"/>
    </source>
</evidence>